<dbReference type="KEGG" id="bdi:100824674"/>
<dbReference type="Proteomes" id="UP000008810">
    <property type="component" value="Chromosome 2"/>
</dbReference>
<dbReference type="STRING" id="15368.I1HFV4"/>
<proteinExistence type="inferred from homology"/>
<dbReference type="Pfam" id="PF00004">
    <property type="entry name" value="AAA"/>
    <property type="match status" value="1"/>
</dbReference>
<name>I1HFV4_BRADI</name>
<keyword evidence="5" id="KW-0067">ATP-binding</keyword>
<sequence length="466" mass="50488">MSSSSSYSCREYLTVLATAAGTAMALGAAYELRDMASAAARSFLARLSPRRVVVIDETDGLSPNRLFDAARSYLSSSSSSVSATARRLRATRLEDSSSSGAGAGATVVTIDLGEQTTDSHDGVSYTWRLLVSPNPGANTNNPHTKSGHGGHGGHAPTKSLELTFHKKHTEKALSSYIPHIISAADEIRSKNRALKMHMVEYDAWAAVDLRHPSTFATLAMPAAHKRSIIADLDRFVTRRDHYAKTGRAWKRGYLLHGPPGTGKSSLVAAMANHLRFDVYDLELPAVSSNSDLRRLLVGVANRSILLIEDIDRSSSVVVNGGGALRNHRDAGAGDEDEDGGGGKVTLSGLLNFVDGLWSTTGEERIVVFTTNHKERLDPALLRPGRMDVHVHMGFCTPESFRVLAGNYHSVEDHDMFPEIERLLEEVPVTPAEVAEVLMRNDGADAAFRDLLEFIEGKRMEGGESKE</sequence>
<dbReference type="Gene3D" id="6.10.280.40">
    <property type="match status" value="1"/>
</dbReference>
<protein>
    <recommendedName>
        <fullName evidence="7">AAA+ ATPase domain-containing protein</fullName>
    </recommendedName>
</protein>
<dbReference type="SMART" id="SM00382">
    <property type="entry name" value="AAA"/>
    <property type="match status" value="1"/>
</dbReference>
<dbReference type="InterPro" id="IPR003593">
    <property type="entry name" value="AAA+_ATPase"/>
</dbReference>
<dbReference type="GO" id="GO:0005524">
    <property type="term" value="F:ATP binding"/>
    <property type="evidence" value="ECO:0007669"/>
    <property type="project" value="UniProtKB-KW"/>
</dbReference>
<dbReference type="InterPro" id="IPR025753">
    <property type="entry name" value="AAA_N_dom"/>
</dbReference>
<evidence type="ECO:0000313" key="8">
    <source>
        <dbReference type="EMBL" id="KQK04609.1"/>
    </source>
</evidence>
<dbReference type="OrthoDB" id="10251412at2759"/>
<dbReference type="AlphaFoldDB" id="I1HFV4"/>
<keyword evidence="10" id="KW-1185">Reference proteome</keyword>
<keyword evidence="3" id="KW-0460">Magnesium</keyword>
<organism evidence="8">
    <name type="scientific">Brachypodium distachyon</name>
    <name type="common">Purple false brome</name>
    <name type="synonym">Trachynia distachya</name>
    <dbReference type="NCBI Taxonomy" id="15368"/>
    <lineage>
        <taxon>Eukaryota</taxon>
        <taxon>Viridiplantae</taxon>
        <taxon>Streptophyta</taxon>
        <taxon>Embryophyta</taxon>
        <taxon>Tracheophyta</taxon>
        <taxon>Spermatophyta</taxon>
        <taxon>Magnoliopsida</taxon>
        <taxon>Liliopsida</taxon>
        <taxon>Poales</taxon>
        <taxon>Poaceae</taxon>
        <taxon>BOP clade</taxon>
        <taxon>Pooideae</taxon>
        <taxon>Stipodae</taxon>
        <taxon>Brachypodieae</taxon>
        <taxon>Brachypodium</taxon>
    </lineage>
</organism>
<dbReference type="eggNOG" id="KOG0743">
    <property type="taxonomic scope" value="Eukaryota"/>
</dbReference>
<dbReference type="GeneID" id="100824674"/>
<keyword evidence="5" id="KW-0547">Nucleotide-binding</keyword>
<evidence type="ECO:0000256" key="1">
    <source>
        <dbReference type="ARBA" id="ARBA00001946"/>
    </source>
</evidence>
<comment type="similarity">
    <text evidence="2">Belongs to the AAA ATPase family. BCS1 subfamily.</text>
</comment>
<dbReference type="Gramene" id="KQK04609">
    <property type="protein sequence ID" value="KQK04609"/>
    <property type="gene ID" value="BRADI_2g14610v3"/>
</dbReference>
<dbReference type="Pfam" id="PF25568">
    <property type="entry name" value="AAA_lid_At3g28540"/>
    <property type="match status" value="1"/>
</dbReference>
<dbReference type="PROSITE" id="PS00674">
    <property type="entry name" value="AAA"/>
    <property type="match status" value="1"/>
</dbReference>
<evidence type="ECO:0000259" key="7">
    <source>
        <dbReference type="SMART" id="SM00382"/>
    </source>
</evidence>
<evidence type="ECO:0000256" key="5">
    <source>
        <dbReference type="RuleBase" id="RU003651"/>
    </source>
</evidence>
<reference evidence="9" key="3">
    <citation type="submission" date="2018-08" db="UniProtKB">
        <authorList>
            <consortium name="EnsemblPlants"/>
        </authorList>
    </citation>
    <scope>IDENTIFICATION</scope>
    <source>
        <strain evidence="9">cv. Bd21</strain>
    </source>
</reference>
<evidence type="ECO:0000256" key="3">
    <source>
        <dbReference type="ARBA" id="ARBA00022842"/>
    </source>
</evidence>
<dbReference type="RefSeq" id="XP_003565822.1">
    <property type="nucleotide sequence ID" value="XM_003565774.3"/>
</dbReference>
<dbReference type="SUPFAM" id="SSF52540">
    <property type="entry name" value="P-loop containing nucleoside triphosphate hydrolases"/>
    <property type="match status" value="1"/>
</dbReference>
<evidence type="ECO:0000256" key="4">
    <source>
        <dbReference type="ARBA" id="ARBA00049360"/>
    </source>
</evidence>
<dbReference type="GO" id="GO:0016887">
    <property type="term" value="F:ATP hydrolysis activity"/>
    <property type="evidence" value="ECO:0007669"/>
    <property type="project" value="InterPro"/>
</dbReference>
<dbReference type="Gene3D" id="3.40.50.300">
    <property type="entry name" value="P-loop containing nucleotide triphosphate hydrolases"/>
    <property type="match status" value="1"/>
</dbReference>
<dbReference type="CDD" id="cd19510">
    <property type="entry name" value="RecA-like_BCS1"/>
    <property type="match status" value="1"/>
</dbReference>
<feature type="compositionally biased region" description="Polar residues" evidence="6">
    <location>
        <begin position="135"/>
        <end position="144"/>
    </location>
</feature>
<dbReference type="EMBL" id="CM000881">
    <property type="protein sequence ID" value="KQK04609.1"/>
    <property type="molecule type" value="Genomic_DNA"/>
</dbReference>
<dbReference type="InterPro" id="IPR003960">
    <property type="entry name" value="ATPase_AAA_CS"/>
</dbReference>
<dbReference type="InterPro" id="IPR058017">
    <property type="entry name" value="At3g28540-like_C"/>
</dbReference>
<evidence type="ECO:0000313" key="9">
    <source>
        <dbReference type="EnsemblPlants" id="KQK04609"/>
    </source>
</evidence>
<gene>
    <name evidence="9" type="primary">LOC100824674</name>
    <name evidence="8" type="ORF">BRADI_2g14610v3</name>
</gene>
<evidence type="ECO:0000256" key="2">
    <source>
        <dbReference type="ARBA" id="ARBA00007448"/>
    </source>
</evidence>
<dbReference type="InterPro" id="IPR003959">
    <property type="entry name" value="ATPase_AAA_core"/>
</dbReference>
<feature type="region of interest" description="Disordered" evidence="6">
    <location>
        <begin position="135"/>
        <end position="158"/>
    </location>
</feature>
<dbReference type="Pfam" id="PF14363">
    <property type="entry name" value="AAA_assoc"/>
    <property type="match status" value="1"/>
</dbReference>
<reference evidence="8 9" key="1">
    <citation type="journal article" date="2010" name="Nature">
        <title>Genome sequencing and analysis of the model grass Brachypodium distachyon.</title>
        <authorList>
            <consortium name="International Brachypodium Initiative"/>
        </authorList>
    </citation>
    <scope>NUCLEOTIDE SEQUENCE [LARGE SCALE GENOMIC DNA]</scope>
    <source>
        <strain evidence="8">Bd21</strain>
        <strain evidence="9">cv. Bd21</strain>
    </source>
</reference>
<feature type="domain" description="AAA+ ATPase" evidence="7">
    <location>
        <begin position="249"/>
        <end position="396"/>
    </location>
</feature>
<dbReference type="PANTHER" id="PTHR23070">
    <property type="entry name" value="BCS1 AAA-TYPE ATPASE"/>
    <property type="match status" value="1"/>
</dbReference>
<evidence type="ECO:0000256" key="6">
    <source>
        <dbReference type="SAM" id="MobiDB-lite"/>
    </source>
</evidence>
<dbReference type="EnsemblPlants" id="KQK04609">
    <property type="protein sequence ID" value="KQK04609"/>
    <property type="gene ID" value="BRADI_2g14610v3"/>
</dbReference>
<comment type="catalytic activity">
    <reaction evidence="4">
        <text>ATP + H2O = ADP + phosphate + H(+)</text>
        <dbReference type="Rhea" id="RHEA:13065"/>
        <dbReference type="ChEBI" id="CHEBI:15377"/>
        <dbReference type="ChEBI" id="CHEBI:15378"/>
        <dbReference type="ChEBI" id="CHEBI:30616"/>
        <dbReference type="ChEBI" id="CHEBI:43474"/>
        <dbReference type="ChEBI" id="CHEBI:456216"/>
    </reaction>
</comment>
<accession>I1HFV4</accession>
<dbReference type="OMA" id="VRERILW"/>
<dbReference type="GO" id="GO:0006950">
    <property type="term" value="P:response to stress"/>
    <property type="evidence" value="ECO:0007669"/>
    <property type="project" value="UniProtKB-ARBA"/>
</dbReference>
<comment type="cofactor">
    <cofactor evidence="1">
        <name>Mg(2+)</name>
        <dbReference type="ChEBI" id="CHEBI:18420"/>
    </cofactor>
</comment>
<dbReference type="InterPro" id="IPR027417">
    <property type="entry name" value="P-loop_NTPase"/>
</dbReference>
<evidence type="ECO:0000313" key="10">
    <source>
        <dbReference type="Proteomes" id="UP000008810"/>
    </source>
</evidence>
<dbReference type="InterPro" id="IPR050747">
    <property type="entry name" value="Mitochondrial_chaperone_BCS1"/>
</dbReference>
<dbReference type="HOGENOM" id="CLU_010189_0_1_1"/>
<reference evidence="8" key="2">
    <citation type="submission" date="2017-06" db="EMBL/GenBank/DDBJ databases">
        <title>WGS assembly of Brachypodium distachyon.</title>
        <authorList>
            <consortium name="The International Brachypodium Initiative"/>
            <person name="Lucas S."/>
            <person name="Harmon-Smith M."/>
            <person name="Lail K."/>
            <person name="Tice H."/>
            <person name="Grimwood J."/>
            <person name="Bruce D."/>
            <person name="Barry K."/>
            <person name="Shu S."/>
            <person name="Lindquist E."/>
            <person name="Wang M."/>
            <person name="Pitluck S."/>
            <person name="Vogel J.P."/>
            <person name="Garvin D.F."/>
            <person name="Mockler T.C."/>
            <person name="Schmutz J."/>
            <person name="Rokhsar D."/>
            <person name="Bevan M.W."/>
        </authorList>
    </citation>
    <scope>NUCLEOTIDE SEQUENCE</scope>
    <source>
        <strain evidence="8">Bd21</strain>
    </source>
</reference>